<evidence type="ECO:0000313" key="3">
    <source>
        <dbReference type="Proteomes" id="UP000316125"/>
    </source>
</evidence>
<dbReference type="Pfam" id="PF01551">
    <property type="entry name" value="Peptidase_M23"/>
    <property type="match status" value="1"/>
</dbReference>
<organism evidence="2 3">
    <name type="scientific">Microbacterium foliorum</name>
    <dbReference type="NCBI Taxonomy" id="104336"/>
    <lineage>
        <taxon>Bacteria</taxon>
        <taxon>Bacillati</taxon>
        <taxon>Actinomycetota</taxon>
        <taxon>Actinomycetes</taxon>
        <taxon>Micrococcales</taxon>
        <taxon>Microbacteriaceae</taxon>
        <taxon>Microbacterium</taxon>
    </lineage>
</organism>
<accession>A0A4Y5YS18</accession>
<dbReference type="PANTHER" id="PTHR21666:SF270">
    <property type="entry name" value="MUREIN HYDROLASE ACTIVATOR ENVC"/>
    <property type="match status" value="1"/>
</dbReference>
<proteinExistence type="predicted"/>
<dbReference type="Gene3D" id="2.70.70.10">
    <property type="entry name" value="Glucose Permease (Domain IIA)"/>
    <property type="match status" value="1"/>
</dbReference>
<dbReference type="EMBL" id="CP041040">
    <property type="protein sequence ID" value="QDE35554.1"/>
    <property type="molecule type" value="Genomic_DNA"/>
</dbReference>
<evidence type="ECO:0000259" key="1">
    <source>
        <dbReference type="Pfam" id="PF01551"/>
    </source>
</evidence>
<dbReference type="RefSeq" id="WP_140037729.1">
    <property type="nucleotide sequence ID" value="NZ_CP041040.1"/>
</dbReference>
<sequence>MNEPEPFVMTLPFTGRWIVQNSPASRIPSHGTELFGSSHAIDFVPVDASGRSAPRSLGSIFGTEPASVFVGFGRPILAPVSGEVVRVHDGEDDHVARRSIGAQLSYALTQRSRVLAGAPAIAGNHVVIRRDGALVLLAHLRAGSVRPRLGDRVSTGEMIGECGNSGNSTEPHLHLQVSDSVEQDGRGIPLAFVREEAQTWVPRNGEIVAA</sequence>
<dbReference type="InterPro" id="IPR011055">
    <property type="entry name" value="Dup_hybrid_motif"/>
</dbReference>
<dbReference type="OrthoDB" id="9809488at2"/>
<dbReference type="SUPFAM" id="SSF51261">
    <property type="entry name" value="Duplicated hybrid motif"/>
    <property type="match status" value="1"/>
</dbReference>
<dbReference type="PANTHER" id="PTHR21666">
    <property type="entry name" value="PEPTIDASE-RELATED"/>
    <property type="match status" value="1"/>
</dbReference>
<dbReference type="InterPro" id="IPR016047">
    <property type="entry name" value="M23ase_b-sheet_dom"/>
</dbReference>
<dbReference type="Proteomes" id="UP000316125">
    <property type="component" value="Chromosome"/>
</dbReference>
<dbReference type="InterPro" id="IPR050570">
    <property type="entry name" value="Cell_wall_metabolism_enzyme"/>
</dbReference>
<name>A0A4Y5YS18_9MICO</name>
<dbReference type="AlphaFoldDB" id="A0A4Y5YS18"/>
<gene>
    <name evidence="2" type="ORF">FIV50_12615</name>
</gene>
<evidence type="ECO:0000313" key="2">
    <source>
        <dbReference type="EMBL" id="QDE35554.1"/>
    </source>
</evidence>
<dbReference type="CDD" id="cd12797">
    <property type="entry name" value="M23_peptidase"/>
    <property type="match status" value="1"/>
</dbReference>
<reference evidence="2 3" key="1">
    <citation type="submission" date="2019-06" db="EMBL/GenBank/DDBJ databases">
        <title>Complete genome of Microbacterium foliorum M2.</title>
        <authorList>
            <person name="Cao G."/>
        </authorList>
    </citation>
    <scope>NUCLEOTIDE SEQUENCE [LARGE SCALE GENOMIC DNA]</scope>
    <source>
        <strain evidence="2 3">M2</strain>
    </source>
</reference>
<protein>
    <submittedName>
        <fullName evidence="2">M23 family peptidase</fullName>
    </submittedName>
</protein>
<feature type="domain" description="M23ase beta-sheet core" evidence="1">
    <location>
        <begin position="98"/>
        <end position="178"/>
    </location>
</feature>
<dbReference type="GO" id="GO:0004222">
    <property type="term" value="F:metalloendopeptidase activity"/>
    <property type="evidence" value="ECO:0007669"/>
    <property type="project" value="TreeGrafter"/>
</dbReference>